<reference evidence="1" key="1">
    <citation type="journal article" date="2023" name="Nat. Commun.">
        <title>Diploid and tetraploid genomes of Acorus and the evolution of monocots.</title>
        <authorList>
            <person name="Ma L."/>
            <person name="Liu K.W."/>
            <person name="Li Z."/>
            <person name="Hsiao Y.Y."/>
            <person name="Qi Y."/>
            <person name="Fu T."/>
            <person name="Tang G.D."/>
            <person name="Zhang D."/>
            <person name="Sun W.H."/>
            <person name="Liu D.K."/>
            <person name="Li Y."/>
            <person name="Chen G.Z."/>
            <person name="Liu X.D."/>
            <person name="Liao X.Y."/>
            <person name="Jiang Y.T."/>
            <person name="Yu X."/>
            <person name="Hao Y."/>
            <person name="Huang J."/>
            <person name="Zhao X.W."/>
            <person name="Ke S."/>
            <person name="Chen Y.Y."/>
            <person name="Wu W.L."/>
            <person name="Hsu J.L."/>
            <person name="Lin Y.F."/>
            <person name="Huang M.D."/>
            <person name="Li C.Y."/>
            <person name="Huang L."/>
            <person name="Wang Z.W."/>
            <person name="Zhao X."/>
            <person name="Zhong W.Y."/>
            <person name="Peng D.H."/>
            <person name="Ahmad S."/>
            <person name="Lan S."/>
            <person name="Zhang J.S."/>
            <person name="Tsai W.C."/>
            <person name="Van de Peer Y."/>
            <person name="Liu Z.J."/>
        </authorList>
    </citation>
    <scope>NUCLEOTIDE SEQUENCE</scope>
    <source>
        <strain evidence="1">CP</strain>
    </source>
</reference>
<evidence type="ECO:0000313" key="2">
    <source>
        <dbReference type="Proteomes" id="UP001180020"/>
    </source>
</evidence>
<name>A0AAV9EFB2_ACOCL</name>
<dbReference type="AlphaFoldDB" id="A0AAV9EFB2"/>
<sequence length="147" mass="17001">MWESHPDFLAVVHNAWQKDFHGSPMFILVKKLQHTKVILKQWNHRVFGLVQQQLQTGRATLEAAQNALMMDPLNPSLISTEARAKLAFLDLLRVEESFLRQKSHQLWLSDGDRNSHFFHSMVEARIPGIPSELCSFKMVLSLRTILQ</sequence>
<dbReference type="EMBL" id="JAUJYO010000008">
    <property type="protein sequence ID" value="KAK1311505.1"/>
    <property type="molecule type" value="Genomic_DNA"/>
</dbReference>
<dbReference type="Proteomes" id="UP001180020">
    <property type="component" value="Unassembled WGS sequence"/>
</dbReference>
<accession>A0AAV9EFB2</accession>
<evidence type="ECO:0000313" key="1">
    <source>
        <dbReference type="EMBL" id="KAK1311505.1"/>
    </source>
</evidence>
<protein>
    <submittedName>
        <fullName evidence="1">Uncharacterized protein</fullName>
    </submittedName>
</protein>
<comment type="caution">
    <text evidence="1">The sequence shown here is derived from an EMBL/GenBank/DDBJ whole genome shotgun (WGS) entry which is preliminary data.</text>
</comment>
<gene>
    <name evidence="1" type="ORF">QJS10_CPA08g01090</name>
</gene>
<organism evidence="1 2">
    <name type="scientific">Acorus calamus</name>
    <name type="common">Sweet flag</name>
    <dbReference type="NCBI Taxonomy" id="4465"/>
    <lineage>
        <taxon>Eukaryota</taxon>
        <taxon>Viridiplantae</taxon>
        <taxon>Streptophyta</taxon>
        <taxon>Embryophyta</taxon>
        <taxon>Tracheophyta</taxon>
        <taxon>Spermatophyta</taxon>
        <taxon>Magnoliopsida</taxon>
        <taxon>Liliopsida</taxon>
        <taxon>Acoraceae</taxon>
        <taxon>Acorus</taxon>
    </lineage>
</organism>
<keyword evidence="2" id="KW-1185">Reference proteome</keyword>
<reference evidence="1" key="2">
    <citation type="submission" date="2023-06" db="EMBL/GenBank/DDBJ databases">
        <authorList>
            <person name="Ma L."/>
            <person name="Liu K.-W."/>
            <person name="Li Z."/>
            <person name="Hsiao Y.-Y."/>
            <person name="Qi Y."/>
            <person name="Fu T."/>
            <person name="Tang G."/>
            <person name="Zhang D."/>
            <person name="Sun W.-H."/>
            <person name="Liu D.-K."/>
            <person name="Li Y."/>
            <person name="Chen G.-Z."/>
            <person name="Liu X.-D."/>
            <person name="Liao X.-Y."/>
            <person name="Jiang Y.-T."/>
            <person name="Yu X."/>
            <person name="Hao Y."/>
            <person name="Huang J."/>
            <person name="Zhao X.-W."/>
            <person name="Ke S."/>
            <person name="Chen Y.-Y."/>
            <person name="Wu W.-L."/>
            <person name="Hsu J.-L."/>
            <person name="Lin Y.-F."/>
            <person name="Huang M.-D."/>
            <person name="Li C.-Y."/>
            <person name="Huang L."/>
            <person name="Wang Z.-W."/>
            <person name="Zhao X."/>
            <person name="Zhong W.-Y."/>
            <person name="Peng D.-H."/>
            <person name="Ahmad S."/>
            <person name="Lan S."/>
            <person name="Zhang J.-S."/>
            <person name="Tsai W.-C."/>
            <person name="Van De Peer Y."/>
            <person name="Liu Z.-J."/>
        </authorList>
    </citation>
    <scope>NUCLEOTIDE SEQUENCE</scope>
    <source>
        <strain evidence="1">CP</strain>
        <tissue evidence="1">Leaves</tissue>
    </source>
</reference>
<proteinExistence type="predicted"/>